<keyword evidence="10" id="KW-1185">Reference proteome</keyword>
<dbReference type="EMBL" id="JAHQXF010000005">
    <property type="protein sequence ID" value="MBV0926430.1"/>
    <property type="molecule type" value="Genomic_DNA"/>
</dbReference>
<feature type="transmembrane region" description="Helical" evidence="7">
    <location>
        <begin position="80"/>
        <end position="102"/>
    </location>
</feature>
<comment type="caution">
    <text evidence="9">The sequence shown here is derived from an EMBL/GenBank/DDBJ whole genome shotgun (WGS) entry which is preliminary data.</text>
</comment>
<dbReference type="RefSeq" id="WP_162319464.1">
    <property type="nucleotide sequence ID" value="NZ_JAHQXF010000005.1"/>
</dbReference>
<feature type="domain" description="ABC transmembrane type-1" evidence="8">
    <location>
        <begin position="76"/>
        <end position="268"/>
    </location>
</feature>
<dbReference type="PROSITE" id="PS50928">
    <property type="entry name" value="ABC_TM1"/>
    <property type="match status" value="1"/>
</dbReference>
<feature type="transmembrane region" description="Helical" evidence="7">
    <location>
        <begin position="245"/>
        <end position="268"/>
    </location>
</feature>
<proteinExistence type="inferred from homology"/>
<name>A0A8J7Y828_9EURY</name>
<accession>A0A8J7Y828</accession>
<keyword evidence="4 7" id="KW-0812">Transmembrane</keyword>
<evidence type="ECO:0000256" key="2">
    <source>
        <dbReference type="ARBA" id="ARBA00022448"/>
    </source>
</evidence>
<dbReference type="InterPro" id="IPR000515">
    <property type="entry name" value="MetI-like"/>
</dbReference>
<keyword evidence="5 7" id="KW-1133">Transmembrane helix</keyword>
<dbReference type="SUPFAM" id="SSF161098">
    <property type="entry name" value="MetI-like"/>
    <property type="match status" value="1"/>
</dbReference>
<dbReference type="Gene3D" id="1.10.3720.10">
    <property type="entry name" value="MetI-like"/>
    <property type="match status" value="1"/>
</dbReference>
<feature type="transmembrane region" description="Helical" evidence="7">
    <location>
        <begin position="146"/>
        <end position="165"/>
    </location>
</feature>
<organism evidence="9 10">
    <name type="scientific">Haloarcula limicola</name>
    <dbReference type="NCBI Taxonomy" id="1429915"/>
    <lineage>
        <taxon>Archaea</taxon>
        <taxon>Methanobacteriati</taxon>
        <taxon>Methanobacteriota</taxon>
        <taxon>Stenosarchaea group</taxon>
        <taxon>Halobacteria</taxon>
        <taxon>Halobacteriales</taxon>
        <taxon>Haloarculaceae</taxon>
        <taxon>Haloarcula</taxon>
    </lineage>
</organism>
<evidence type="ECO:0000256" key="1">
    <source>
        <dbReference type="ARBA" id="ARBA00004651"/>
    </source>
</evidence>
<feature type="transmembrane region" description="Helical" evidence="7">
    <location>
        <begin position="114"/>
        <end position="134"/>
    </location>
</feature>
<dbReference type="InterPro" id="IPR035906">
    <property type="entry name" value="MetI-like_sf"/>
</dbReference>
<evidence type="ECO:0000256" key="6">
    <source>
        <dbReference type="ARBA" id="ARBA00023136"/>
    </source>
</evidence>
<evidence type="ECO:0000256" key="7">
    <source>
        <dbReference type="RuleBase" id="RU363032"/>
    </source>
</evidence>
<evidence type="ECO:0000313" key="9">
    <source>
        <dbReference type="EMBL" id="MBV0926430.1"/>
    </source>
</evidence>
<dbReference type="OrthoDB" id="57451at2157"/>
<reference evidence="9 10" key="1">
    <citation type="submission" date="2021-06" db="EMBL/GenBank/DDBJ databases">
        <title>New haloarchaea isolates fom saline soil.</title>
        <authorList>
            <person name="Duran-Viseras A."/>
            <person name="Sanchez-Porro C.S."/>
            <person name="Ventosa A."/>
        </authorList>
    </citation>
    <scope>NUCLEOTIDE SEQUENCE [LARGE SCALE GENOMIC DNA]</scope>
    <source>
        <strain evidence="9 10">JCM 183640</strain>
    </source>
</reference>
<dbReference type="PANTHER" id="PTHR32243:SF18">
    <property type="entry name" value="INNER MEMBRANE ABC TRANSPORTER PERMEASE PROTEIN YCJP"/>
    <property type="match status" value="1"/>
</dbReference>
<dbReference type="PANTHER" id="PTHR32243">
    <property type="entry name" value="MALTOSE TRANSPORT SYSTEM PERMEASE-RELATED"/>
    <property type="match status" value="1"/>
</dbReference>
<gene>
    <name evidence="9" type="ORF">KTS45_19675</name>
</gene>
<keyword evidence="2 7" id="KW-0813">Transport</keyword>
<dbReference type="Pfam" id="PF00528">
    <property type="entry name" value="BPD_transp_1"/>
    <property type="match status" value="1"/>
</dbReference>
<sequence length="283" mass="31266">MSTTSPLDTDALLDRIGTLFVALAALVALFPIYWILTRSVMTTRTSFRLPPIWIPKTVTLDAYESILIQGAYFDYVVNSLVATLIAVVVGLLLGIPATYVIVRYDFGLNLDHHLGFFFLSIFMLPPIVATIPYFNIFRALGSLDSSLWLGLVYAVFTLPLIVWFTRGFIDDIPDSLGEAAEVDGATHLQTFYHIYLPLIKPGVGAAAIISFILTWNEYFFALVLTRTEAKTLPVATTEFVGQYNIAWNELSAGIVITIAPVAVFLLVTQRYIISGLTKGAVKE</sequence>
<dbReference type="AlphaFoldDB" id="A0A8J7Y828"/>
<dbReference type="Proteomes" id="UP000766550">
    <property type="component" value="Unassembled WGS sequence"/>
</dbReference>
<dbReference type="CDD" id="cd06261">
    <property type="entry name" value="TM_PBP2"/>
    <property type="match status" value="1"/>
</dbReference>
<feature type="transmembrane region" description="Helical" evidence="7">
    <location>
        <begin position="12"/>
        <end position="36"/>
    </location>
</feature>
<keyword evidence="6 7" id="KW-0472">Membrane</keyword>
<comment type="subcellular location">
    <subcellularLocation>
        <location evidence="1 7">Cell membrane</location>
        <topology evidence="1 7">Multi-pass membrane protein</topology>
    </subcellularLocation>
</comment>
<evidence type="ECO:0000256" key="5">
    <source>
        <dbReference type="ARBA" id="ARBA00022989"/>
    </source>
</evidence>
<protein>
    <submittedName>
        <fullName evidence="9">Carbohydrate ABC transporter permease</fullName>
    </submittedName>
</protein>
<feature type="transmembrane region" description="Helical" evidence="7">
    <location>
        <begin position="203"/>
        <end position="225"/>
    </location>
</feature>
<dbReference type="GO" id="GO:0055085">
    <property type="term" value="P:transmembrane transport"/>
    <property type="evidence" value="ECO:0007669"/>
    <property type="project" value="InterPro"/>
</dbReference>
<dbReference type="GO" id="GO:0005886">
    <property type="term" value="C:plasma membrane"/>
    <property type="evidence" value="ECO:0007669"/>
    <property type="project" value="UniProtKB-SubCell"/>
</dbReference>
<comment type="similarity">
    <text evidence="7">Belongs to the binding-protein-dependent transport system permease family.</text>
</comment>
<dbReference type="InterPro" id="IPR050901">
    <property type="entry name" value="BP-dep_ABC_trans_perm"/>
</dbReference>
<evidence type="ECO:0000256" key="4">
    <source>
        <dbReference type="ARBA" id="ARBA00022692"/>
    </source>
</evidence>
<evidence type="ECO:0000256" key="3">
    <source>
        <dbReference type="ARBA" id="ARBA00022475"/>
    </source>
</evidence>
<keyword evidence="3" id="KW-1003">Cell membrane</keyword>
<evidence type="ECO:0000259" key="8">
    <source>
        <dbReference type="PROSITE" id="PS50928"/>
    </source>
</evidence>
<evidence type="ECO:0000313" key="10">
    <source>
        <dbReference type="Proteomes" id="UP000766550"/>
    </source>
</evidence>